<sequence length="53" mass="6741">NFNKPDALKNYLKIKVIISYLMLLRYYKLFKTILIYYVFIFLYLYYKYYFINA</sequence>
<dbReference type="Proteomes" id="UP000800036">
    <property type="component" value="Unassembled WGS sequence"/>
</dbReference>
<keyword evidence="1" id="KW-0812">Transmembrane</keyword>
<keyword evidence="3" id="KW-1185">Reference proteome</keyword>
<organism evidence="2 3">
    <name type="scientific">Bimuria novae-zelandiae CBS 107.79</name>
    <dbReference type="NCBI Taxonomy" id="1447943"/>
    <lineage>
        <taxon>Eukaryota</taxon>
        <taxon>Fungi</taxon>
        <taxon>Dikarya</taxon>
        <taxon>Ascomycota</taxon>
        <taxon>Pezizomycotina</taxon>
        <taxon>Dothideomycetes</taxon>
        <taxon>Pleosporomycetidae</taxon>
        <taxon>Pleosporales</taxon>
        <taxon>Massarineae</taxon>
        <taxon>Didymosphaeriaceae</taxon>
        <taxon>Bimuria</taxon>
    </lineage>
</organism>
<dbReference type="EMBL" id="ML976666">
    <property type="protein sequence ID" value="KAF1976488.1"/>
    <property type="molecule type" value="Genomic_DNA"/>
</dbReference>
<feature type="transmembrane region" description="Helical" evidence="1">
    <location>
        <begin position="29"/>
        <end position="46"/>
    </location>
</feature>
<reference evidence="2" key="1">
    <citation type="journal article" date="2020" name="Stud. Mycol.">
        <title>101 Dothideomycetes genomes: a test case for predicting lifestyles and emergence of pathogens.</title>
        <authorList>
            <person name="Haridas S."/>
            <person name="Albert R."/>
            <person name="Binder M."/>
            <person name="Bloem J."/>
            <person name="Labutti K."/>
            <person name="Salamov A."/>
            <person name="Andreopoulos B."/>
            <person name="Baker S."/>
            <person name="Barry K."/>
            <person name="Bills G."/>
            <person name="Bluhm B."/>
            <person name="Cannon C."/>
            <person name="Castanera R."/>
            <person name="Culley D."/>
            <person name="Daum C."/>
            <person name="Ezra D."/>
            <person name="Gonzalez J."/>
            <person name="Henrissat B."/>
            <person name="Kuo A."/>
            <person name="Liang C."/>
            <person name="Lipzen A."/>
            <person name="Lutzoni F."/>
            <person name="Magnuson J."/>
            <person name="Mondo S."/>
            <person name="Nolan M."/>
            <person name="Ohm R."/>
            <person name="Pangilinan J."/>
            <person name="Park H.-J."/>
            <person name="Ramirez L."/>
            <person name="Alfaro M."/>
            <person name="Sun H."/>
            <person name="Tritt A."/>
            <person name="Yoshinaga Y."/>
            <person name="Zwiers L.-H."/>
            <person name="Turgeon B."/>
            <person name="Goodwin S."/>
            <person name="Spatafora J."/>
            <person name="Crous P."/>
            <person name="Grigoriev I."/>
        </authorList>
    </citation>
    <scope>NUCLEOTIDE SEQUENCE</scope>
    <source>
        <strain evidence="2">CBS 107.79</strain>
    </source>
</reference>
<gene>
    <name evidence="2" type="ORF">BU23DRAFT_455423</name>
</gene>
<dbReference type="OrthoDB" id="10522580at2759"/>
<evidence type="ECO:0000313" key="3">
    <source>
        <dbReference type="Proteomes" id="UP000800036"/>
    </source>
</evidence>
<feature type="non-terminal residue" evidence="2">
    <location>
        <position position="1"/>
    </location>
</feature>
<accession>A0A6A5VIK2</accession>
<evidence type="ECO:0000256" key="1">
    <source>
        <dbReference type="SAM" id="Phobius"/>
    </source>
</evidence>
<keyword evidence="1" id="KW-0472">Membrane</keyword>
<keyword evidence="1" id="KW-1133">Transmembrane helix</keyword>
<name>A0A6A5VIK2_9PLEO</name>
<protein>
    <submittedName>
        <fullName evidence="2">Uncharacterized protein</fullName>
    </submittedName>
</protein>
<evidence type="ECO:0000313" key="2">
    <source>
        <dbReference type="EMBL" id="KAF1976488.1"/>
    </source>
</evidence>
<dbReference type="AlphaFoldDB" id="A0A6A5VIK2"/>
<proteinExistence type="predicted"/>